<dbReference type="SUPFAM" id="SSF54897">
    <property type="entry name" value="Protease propeptides/inhibitors"/>
    <property type="match status" value="1"/>
</dbReference>
<dbReference type="InterPro" id="IPR034182">
    <property type="entry name" value="Kexin/furin"/>
</dbReference>
<dbReference type="PRINTS" id="PR00723">
    <property type="entry name" value="SUBTILISIN"/>
</dbReference>
<feature type="active site" description="Charge relay system" evidence="18 19">
    <location>
        <position position="207"/>
    </location>
</feature>
<keyword evidence="9 21" id="KW-0472">Membrane</keyword>
<dbReference type="GO" id="GO:0016485">
    <property type="term" value="P:protein processing"/>
    <property type="evidence" value="ECO:0007669"/>
    <property type="project" value="TreeGrafter"/>
</dbReference>
<evidence type="ECO:0000256" key="13">
    <source>
        <dbReference type="ARBA" id="ARBA00035756"/>
    </source>
</evidence>
<evidence type="ECO:0000256" key="15">
    <source>
        <dbReference type="ARBA" id="ARBA00053600"/>
    </source>
</evidence>
<feature type="transmembrane region" description="Helical" evidence="21">
    <location>
        <begin position="682"/>
        <end position="706"/>
    </location>
</feature>
<comment type="subcellular location">
    <subcellularLocation>
        <location evidence="2">Golgi apparatus membrane</location>
        <topology evidence="2">Multi-pass membrane protein</topology>
    </subcellularLocation>
</comment>
<dbReference type="PANTHER" id="PTHR42884">
    <property type="entry name" value="PROPROTEIN CONVERTASE SUBTILISIN/KEXIN-RELATED"/>
    <property type="match status" value="1"/>
</dbReference>
<evidence type="ECO:0000256" key="21">
    <source>
        <dbReference type="SAM" id="Phobius"/>
    </source>
</evidence>
<dbReference type="InterPro" id="IPR008979">
    <property type="entry name" value="Galactose-bd-like_sf"/>
</dbReference>
<dbReference type="GO" id="GO:0005802">
    <property type="term" value="C:trans-Golgi network"/>
    <property type="evidence" value="ECO:0007669"/>
    <property type="project" value="TreeGrafter"/>
</dbReference>
<comment type="cofactor">
    <cofactor evidence="1">
        <name>Ca(2+)</name>
        <dbReference type="ChEBI" id="CHEBI:29108"/>
    </cofactor>
</comment>
<dbReference type="AlphaFoldDB" id="A0A6G1S7Z2"/>
<dbReference type="Gene3D" id="3.30.70.850">
    <property type="entry name" value="Peptidase S8, pro-domain"/>
    <property type="match status" value="1"/>
</dbReference>
<protein>
    <recommendedName>
        <fullName evidence="14">furin</fullName>
        <ecNumber evidence="14">3.4.21.75</ecNumber>
    </recommendedName>
    <alternativeName>
        <fullName evidence="16">Kex2-like endoprotease 1</fullName>
    </alternativeName>
    <alternativeName>
        <fullName evidence="17">dKLIP-1</fullName>
    </alternativeName>
</protein>
<feature type="active site" description="Charge relay system" evidence="18 19">
    <location>
        <position position="437"/>
    </location>
</feature>
<feature type="compositionally biased region" description="Polar residues" evidence="20">
    <location>
        <begin position="228"/>
        <end position="242"/>
    </location>
</feature>
<dbReference type="SUPFAM" id="SSF52743">
    <property type="entry name" value="Subtilisin-like"/>
    <property type="match status" value="1"/>
</dbReference>
<reference evidence="23" key="1">
    <citation type="submission" date="2018-10" db="EMBL/GenBank/DDBJ databases">
        <title>Transcriptome assembly of Aceria tosichella (Wheat curl mite) Type 2.</title>
        <authorList>
            <person name="Scully E.D."/>
            <person name="Geib S.M."/>
            <person name="Palmer N.A."/>
            <person name="Gupta A.K."/>
            <person name="Sarath G."/>
            <person name="Tatineni S."/>
        </authorList>
    </citation>
    <scope>NUCLEOTIDE SEQUENCE</scope>
    <source>
        <strain evidence="23">LincolnNE</strain>
    </source>
</reference>
<comment type="catalytic activity">
    <reaction evidence="13">
        <text>Release of mature proteins from their proproteins by cleavage of -Arg-Xaa-Yaa-Arg-|-Zaa- bonds, where Xaa can be any amino acid and Yaa is Arg or Lys. Releases albumin, complement component C3 and von Willebrand factor from their respective precursors.</text>
        <dbReference type="EC" id="3.4.21.75"/>
    </reaction>
</comment>
<dbReference type="SUPFAM" id="SSF49785">
    <property type="entry name" value="Galactose-binding domain-like"/>
    <property type="match status" value="1"/>
</dbReference>
<evidence type="ECO:0000256" key="3">
    <source>
        <dbReference type="ARBA" id="ARBA00005325"/>
    </source>
</evidence>
<comment type="function">
    <text evidence="15">Furin is likely to represent the ubiquitous endoprotease activity within constitutive secretory pathways and capable of cleavage at the RX(K/R)R consensus motif.</text>
</comment>
<gene>
    <name evidence="23" type="primary">Fur2</name>
    <name evidence="23" type="ORF">g.14714</name>
</gene>
<dbReference type="InterPro" id="IPR032815">
    <property type="entry name" value="S8_pro-domain"/>
</dbReference>
<dbReference type="PROSITE" id="PS51829">
    <property type="entry name" value="P_HOMO_B"/>
    <property type="match status" value="1"/>
</dbReference>
<evidence type="ECO:0000256" key="16">
    <source>
        <dbReference type="ARBA" id="ARBA00076029"/>
    </source>
</evidence>
<dbReference type="InterPro" id="IPR015500">
    <property type="entry name" value="Peptidase_S8_subtilisin-rel"/>
</dbReference>
<evidence type="ECO:0000256" key="10">
    <source>
        <dbReference type="ARBA" id="ARBA00023145"/>
    </source>
</evidence>
<dbReference type="EC" id="3.4.21.75" evidence="14"/>
<evidence type="ECO:0000256" key="18">
    <source>
        <dbReference type="PIRSR" id="PIRSR615500-1"/>
    </source>
</evidence>
<keyword evidence="21" id="KW-0812">Transmembrane</keyword>
<dbReference type="FunFam" id="3.30.70.850:FF:000001">
    <property type="entry name" value="Proprotein convertase subtilisin/kexin type 5"/>
    <property type="match status" value="1"/>
</dbReference>
<keyword evidence="11" id="KW-1015">Disulfide bond</keyword>
<comment type="similarity">
    <text evidence="3">Belongs to the peptidase S8 family. Furin subfamily.</text>
</comment>
<dbReference type="InterPro" id="IPR002884">
    <property type="entry name" value="P_dom"/>
</dbReference>
<accession>A0A6G1S7Z2</accession>
<dbReference type="GO" id="GO:0004252">
    <property type="term" value="F:serine-type endopeptidase activity"/>
    <property type="evidence" value="ECO:0007669"/>
    <property type="project" value="UniProtKB-UniRule"/>
</dbReference>
<keyword evidence="6" id="KW-0732">Signal</keyword>
<keyword evidence="7 19" id="KW-0378">Hydrolase</keyword>
<feature type="active site" description="Charge relay system" evidence="18 19">
    <location>
        <position position="246"/>
    </location>
</feature>
<dbReference type="GO" id="GO:0097090">
    <property type="term" value="P:presynaptic membrane organization"/>
    <property type="evidence" value="ECO:0007669"/>
    <property type="project" value="UniProtKB-ARBA"/>
</dbReference>
<evidence type="ECO:0000256" key="12">
    <source>
        <dbReference type="ARBA" id="ARBA00023180"/>
    </source>
</evidence>
<evidence type="ECO:0000256" key="8">
    <source>
        <dbReference type="ARBA" id="ARBA00022825"/>
    </source>
</evidence>
<dbReference type="GO" id="GO:0097688">
    <property type="term" value="P:glutamate receptor clustering"/>
    <property type="evidence" value="ECO:0007669"/>
    <property type="project" value="UniProtKB-ARBA"/>
</dbReference>
<evidence type="ECO:0000256" key="14">
    <source>
        <dbReference type="ARBA" id="ARBA00038993"/>
    </source>
</evidence>
<dbReference type="GO" id="GO:0000139">
    <property type="term" value="C:Golgi membrane"/>
    <property type="evidence" value="ECO:0007669"/>
    <property type="project" value="UniProtKB-SubCell"/>
</dbReference>
<dbReference type="GO" id="GO:0008039">
    <property type="term" value="P:synaptic target recognition"/>
    <property type="evidence" value="ECO:0007669"/>
    <property type="project" value="UniProtKB-ARBA"/>
</dbReference>
<evidence type="ECO:0000256" key="11">
    <source>
        <dbReference type="ARBA" id="ARBA00023157"/>
    </source>
</evidence>
<evidence type="ECO:0000313" key="23">
    <source>
        <dbReference type="EMBL" id="MDE46626.1"/>
    </source>
</evidence>
<dbReference type="Pfam" id="PF00082">
    <property type="entry name" value="Peptidase_S8"/>
    <property type="match status" value="1"/>
</dbReference>
<dbReference type="Pfam" id="PF01483">
    <property type="entry name" value="P_proprotein"/>
    <property type="match status" value="1"/>
</dbReference>
<keyword evidence="21" id="KW-1133">Transmembrane helix</keyword>
<keyword evidence="12" id="KW-0325">Glycoprotein</keyword>
<dbReference type="InterPro" id="IPR038466">
    <property type="entry name" value="S8_pro-domain_sf"/>
</dbReference>
<dbReference type="PROSITE" id="PS00138">
    <property type="entry name" value="SUBTILASE_SER"/>
    <property type="match status" value="1"/>
</dbReference>
<dbReference type="GO" id="GO:0005886">
    <property type="term" value="C:plasma membrane"/>
    <property type="evidence" value="ECO:0007669"/>
    <property type="project" value="GOC"/>
</dbReference>
<dbReference type="InterPro" id="IPR022398">
    <property type="entry name" value="Peptidase_S8_His-AS"/>
</dbReference>
<dbReference type="Gene3D" id="2.60.120.260">
    <property type="entry name" value="Galactose-binding domain-like"/>
    <property type="match status" value="1"/>
</dbReference>
<evidence type="ECO:0000256" key="7">
    <source>
        <dbReference type="ARBA" id="ARBA00022801"/>
    </source>
</evidence>
<evidence type="ECO:0000256" key="1">
    <source>
        <dbReference type="ARBA" id="ARBA00001913"/>
    </source>
</evidence>
<keyword evidence="8 19" id="KW-0720">Serine protease</keyword>
<sequence>MKIKSDIFRIVFNVISIKLVIELCLCNYIGDESSLRKIDNDPFANLSNYRSAPTTIESDVANPKARLYTNRFAVKISRNANPDDVARDLGYVNLGRIGNLEDYYLFIGHHLTKRSTEPHETKHFDDHEHVRWFQQQHEIKRVKRDLILDLPSASPTLAPRKALKFTDPLFSKQWYFNHGARDGYDMNVEAVWKMGITGKGVVLTILDDGVQADHPDLIRNYDKKASYDINSNDDNPTPQNNGENKHGTRCAGEIAAEAGNEYCGVGVAYNASIGGVRMLDGTVTDDVEAQALGLNPNHIDVYSASWGPDDNGKTVDGPGHLAAQAFINGVRHGRKGRGSIYVWASGNGGSKRDNCNCDGYTNSIYTLSISSATQGGMKPWYLEECSSTLAATYSSGAPTKDENIVTADQSNEFADAARERRKPNPAKFCTQLHTGTSASAPIAAGIVALALEANPELTWRDMQHIVVASSRYEPLRHESGWTMNAKKRWVSHKFGYGLMDAEAMVKTALRWKQIPNQVICRTPVDTQERTIQEDLVVTMNTSACEGTDNAVNYLEHVQARISLKFQPRGNLRITLISPSGTASHLLMARHHDTDEDTFDKWPFMSVHFWGEDPKGLWKIVIRNEKRQYIPYQQGTLYSWSLVFYGTTTPPPFEHANYTGGRVLPRRTYDIRTYNDDMSESGFIVGSSWMICAAAIMSILLVVGLLARKRRRHIVPESPDTETLIAYSD</sequence>
<proteinExistence type="inferred from homology"/>
<organism evidence="23">
    <name type="scientific">Aceria tosichella</name>
    <name type="common">wheat curl mite</name>
    <dbReference type="NCBI Taxonomy" id="561515"/>
    <lineage>
        <taxon>Eukaryota</taxon>
        <taxon>Metazoa</taxon>
        <taxon>Ecdysozoa</taxon>
        <taxon>Arthropoda</taxon>
        <taxon>Chelicerata</taxon>
        <taxon>Arachnida</taxon>
        <taxon>Acari</taxon>
        <taxon>Acariformes</taxon>
        <taxon>Trombidiformes</taxon>
        <taxon>Prostigmata</taxon>
        <taxon>Eupodina</taxon>
        <taxon>Eriophyoidea</taxon>
        <taxon>Eriophyidae</taxon>
        <taxon>Eriophyinae</taxon>
        <taxon>Aceriini</taxon>
        <taxon>Aceria</taxon>
    </lineage>
</organism>
<dbReference type="Pfam" id="PF16470">
    <property type="entry name" value="S8_pro-domain"/>
    <property type="match status" value="1"/>
</dbReference>
<keyword evidence="4 19" id="KW-0645">Protease</keyword>
<keyword evidence="10" id="KW-0865">Zymogen</keyword>
<evidence type="ECO:0000259" key="22">
    <source>
        <dbReference type="PROSITE" id="PS51829"/>
    </source>
</evidence>
<dbReference type="FunFam" id="3.40.50.200:FF:000001">
    <property type="entry name" value="Furin 2, isoform B"/>
    <property type="match status" value="1"/>
</dbReference>
<evidence type="ECO:0000256" key="20">
    <source>
        <dbReference type="SAM" id="MobiDB-lite"/>
    </source>
</evidence>
<dbReference type="FunFam" id="2.60.120.260:FF:000006">
    <property type="entry name" value="Proprotein convertase subtilisin/kexin type 5"/>
    <property type="match status" value="1"/>
</dbReference>
<dbReference type="InterPro" id="IPR000209">
    <property type="entry name" value="Peptidase_S8/S53_dom"/>
</dbReference>
<evidence type="ECO:0000256" key="17">
    <source>
        <dbReference type="ARBA" id="ARBA00077026"/>
    </source>
</evidence>
<dbReference type="GO" id="GO:0001941">
    <property type="term" value="P:postsynaptic membrane organization"/>
    <property type="evidence" value="ECO:0007669"/>
    <property type="project" value="UniProtKB-ARBA"/>
</dbReference>
<feature type="region of interest" description="Disordered" evidence="20">
    <location>
        <begin position="225"/>
        <end position="246"/>
    </location>
</feature>
<evidence type="ECO:0000256" key="4">
    <source>
        <dbReference type="ARBA" id="ARBA00022670"/>
    </source>
</evidence>
<feature type="domain" description="P/Homo B" evidence="22">
    <location>
        <begin position="513"/>
        <end position="649"/>
    </location>
</feature>
<keyword evidence="5" id="KW-0165">Cleavage on pair of basic residues</keyword>
<dbReference type="PANTHER" id="PTHR42884:SF23">
    <property type="entry name" value="FURIN-LIKE PROTEASE 2"/>
    <property type="match status" value="1"/>
</dbReference>
<evidence type="ECO:0000256" key="5">
    <source>
        <dbReference type="ARBA" id="ARBA00022685"/>
    </source>
</evidence>
<dbReference type="Gene3D" id="3.40.50.200">
    <property type="entry name" value="Peptidase S8/S53 domain"/>
    <property type="match status" value="1"/>
</dbReference>
<dbReference type="PROSITE" id="PS00137">
    <property type="entry name" value="SUBTILASE_HIS"/>
    <property type="match status" value="1"/>
</dbReference>
<dbReference type="InterPro" id="IPR023828">
    <property type="entry name" value="Peptidase_S8_Ser-AS"/>
</dbReference>
<evidence type="ECO:0000256" key="9">
    <source>
        <dbReference type="ARBA" id="ARBA00023136"/>
    </source>
</evidence>
<dbReference type="CDD" id="cd04059">
    <property type="entry name" value="Peptidases_S8_Protein_convertases_Kexins_Furin-like"/>
    <property type="match status" value="1"/>
</dbReference>
<dbReference type="InterPro" id="IPR036852">
    <property type="entry name" value="Peptidase_S8/S53_dom_sf"/>
</dbReference>
<evidence type="ECO:0000256" key="19">
    <source>
        <dbReference type="PROSITE-ProRule" id="PRU01240"/>
    </source>
</evidence>
<dbReference type="PROSITE" id="PS51892">
    <property type="entry name" value="SUBTILASE"/>
    <property type="match status" value="1"/>
</dbReference>
<name>A0A6G1S7Z2_9ACAR</name>
<evidence type="ECO:0000256" key="6">
    <source>
        <dbReference type="ARBA" id="ARBA00022729"/>
    </source>
</evidence>
<dbReference type="EMBL" id="GGYP01001855">
    <property type="protein sequence ID" value="MDE46626.1"/>
    <property type="molecule type" value="Transcribed_RNA"/>
</dbReference>
<evidence type="ECO:0000256" key="2">
    <source>
        <dbReference type="ARBA" id="ARBA00004653"/>
    </source>
</evidence>